<keyword evidence="3" id="KW-1185">Reference proteome</keyword>
<sequence length="106" mass="12140">MRLWRFSGGEKYPQVEEVILYGSCAKGNYRNGSDIDLVKGAAVDWSQMFKIELEPDDLMLPYQIDLACSTILRIKTKCCGLTWIKHIAELGDTRRIRHCEPLGTDF</sequence>
<dbReference type="EMBL" id="SMFL01000003">
    <property type="protein sequence ID" value="TDE16379.1"/>
    <property type="molecule type" value="Genomic_DNA"/>
</dbReference>
<keyword evidence="2" id="KW-0808">Transferase</keyword>
<feature type="domain" description="Polymerase beta nucleotidyltransferase" evidence="1">
    <location>
        <begin position="10"/>
        <end position="67"/>
    </location>
</feature>
<dbReference type="OrthoDB" id="9803106at2"/>
<accession>A0A4R5DQ40</accession>
<dbReference type="Pfam" id="PF18765">
    <property type="entry name" value="Polbeta"/>
    <property type="match status" value="1"/>
</dbReference>
<dbReference type="CDD" id="cd05403">
    <property type="entry name" value="NT_KNTase_like"/>
    <property type="match status" value="1"/>
</dbReference>
<gene>
    <name evidence="2" type="ORF">E0F88_09040</name>
</gene>
<proteinExistence type="predicted"/>
<organism evidence="2 3">
    <name type="scientific">Dyadobacter psychrotolerans</name>
    <dbReference type="NCBI Taxonomy" id="2541721"/>
    <lineage>
        <taxon>Bacteria</taxon>
        <taxon>Pseudomonadati</taxon>
        <taxon>Bacteroidota</taxon>
        <taxon>Cytophagia</taxon>
        <taxon>Cytophagales</taxon>
        <taxon>Spirosomataceae</taxon>
        <taxon>Dyadobacter</taxon>
    </lineage>
</organism>
<evidence type="ECO:0000313" key="3">
    <source>
        <dbReference type="Proteomes" id="UP000294850"/>
    </source>
</evidence>
<comment type="caution">
    <text evidence="2">The sequence shown here is derived from an EMBL/GenBank/DDBJ whole genome shotgun (WGS) entry which is preliminary data.</text>
</comment>
<dbReference type="AlphaFoldDB" id="A0A4R5DQ40"/>
<dbReference type="InterPro" id="IPR041633">
    <property type="entry name" value="Polbeta"/>
</dbReference>
<evidence type="ECO:0000259" key="1">
    <source>
        <dbReference type="Pfam" id="PF18765"/>
    </source>
</evidence>
<name>A0A4R5DQ40_9BACT</name>
<dbReference type="Proteomes" id="UP000294850">
    <property type="component" value="Unassembled WGS sequence"/>
</dbReference>
<dbReference type="Gene3D" id="3.30.460.10">
    <property type="entry name" value="Beta Polymerase, domain 2"/>
    <property type="match status" value="1"/>
</dbReference>
<reference evidence="2 3" key="1">
    <citation type="submission" date="2019-03" db="EMBL/GenBank/DDBJ databases">
        <title>Dyadobacter AR-3-6 sp. nov., isolated from arctic soil.</title>
        <authorList>
            <person name="Chaudhary D.K."/>
        </authorList>
    </citation>
    <scope>NUCLEOTIDE SEQUENCE [LARGE SCALE GENOMIC DNA]</scope>
    <source>
        <strain evidence="2 3">AR-3-6</strain>
    </source>
</reference>
<evidence type="ECO:0000313" key="2">
    <source>
        <dbReference type="EMBL" id="TDE16379.1"/>
    </source>
</evidence>
<dbReference type="InterPro" id="IPR043519">
    <property type="entry name" value="NT_sf"/>
</dbReference>
<dbReference type="GO" id="GO:0016740">
    <property type="term" value="F:transferase activity"/>
    <property type="evidence" value="ECO:0007669"/>
    <property type="project" value="UniProtKB-KW"/>
</dbReference>
<dbReference type="RefSeq" id="WP_131957913.1">
    <property type="nucleotide sequence ID" value="NZ_SMFL01000003.1"/>
</dbReference>
<dbReference type="SUPFAM" id="SSF81301">
    <property type="entry name" value="Nucleotidyltransferase"/>
    <property type="match status" value="1"/>
</dbReference>
<protein>
    <submittedName>
        <fullName evidence="2">Nucleotidyltransferase domain-containing protein</fullName>
    </submittedName>
</protein>